<proteinExistence type="predicted"/>
<name>A0A0C2MJQ0_THEKT</name>
<dbReference type="Proteomes" id="UP000031668">
    <property type="component" value="Unassembled WGS sequence"/>
</dbReference>
<dbReference type="EMBL" id="JWZT01004208">
    <property type="protein sequence ID" value="KII64570.1"/>
    <property type="molecule type" value="Genomic_DNA"/>
</dbReference>
<gene>
    <name evidence="2" type="ORF">RF11_08289</name>
    <name evidence="3" type="ORF">RF11_08763</name>
</gene>
<comment type="caution">
    <text evidence="2">The sequence shown here is derived from an EMBL/GenBank/DDBJ whole genome shotgun (WGS) entry which is preliminary data.</text>
</comment>
<evidence type="ECO:0000313" key="2">
    <source>
        <dbReference type="EMBL" id="KII64570.1"/>
    </source>
</evidence>
<organism evidence="2 4">
    <name type="scientific">Thelohanellus kitauei</name>
    <name type="common">Myxosporean</name>
    <dbReference type="NCBI Taxonomy" id="669202"/>
    <lineage>
        <taxon>Eukaryota</taxon>
        <taxon>Metazoa</taxon>
        <taxon>Cnidaria</taxon>
        <taxon>Myxozoa</taxon>
        <taxon>Myxosporea</taxon>
        <taxon>Bivalvulida</taxon>
        <taxon>Platysporina</taxon>
        <taxon>Myxobolidae</taxon>
        <taxon>Thelohanellus</taxon>
    </lineage>
</organism>
<reference evidence="2 4" key="1">
    <citation type="journal article" date="2014" name="Genome Biol. Evol.">
        <title>The genome of the myxosporean Thelohanellus kitauei shows adaptations to nutrient acquisition within its fish host.</title>
        <authorList>
            <person name="Yang Y."/>
            <person name="Xiong J."/>
            <person name="Zhou Z."/>
            <person name="Huo F."/>
            <person name="Miao W."/>
            <person name="Ran C."/>
            <person name="Liu Y."/>
            <person name="Zhang J."/>
            <person name="Feng J."/>
            <person name="Wang M."/>
            <person name="Wang M."/>
            <person name="Wang L."/>
            <person name="Yao B."/>
        </authorList>
    </citation>
    <scope>NUCLEOTIDE SEQUENCE [LARGE SCALE GENOMIC DNA]</scope>
    <source>
        <strain evidence="2">Wuqing</strain>
    </source>
</reference>
<accession>A0A0C2MJQ0</accession>
<dbReference type="EMBL" id="JWZT01001813">
    <property type="protein sequence ID" value="KII71268.1"/>
    <property type="molecule type" value="Genomic_DNA"/>
</dbReference>
<feature type="region of interest" description="Disordered" evidence="1">
    <location>
        <begin position="1"/>
        <end position="24"/>
    </location>
</feature>
<protein>
    <submittedName>
        <fullName evidence="2">Uncharacterized protein</fullName>
    </submittedName>
</protein>
<evidence type="ECO:0000313" key="4">
    <source>
        <dbReference type="Proteomes" id="UP000031668"/>
    </source>
</evidence>
<evidence type="ECO:0000256" key="1">
    <source>
        <dbReference type="SAM" id="MobiDB-lite"/>
    </source>
</evidence>
<evidence type="ECO:0000313" key="3">
    <source>
        <dbReference type="EMBL" id="KII71268.1"/>
    </source>
</evidence>
<sequence>MSFSDEDMLSSDLENPSLYNEDEDQEILEETDNAVSPGDHVNCEIEIFNSPQLSISALDLEAVSETLGDFMADQTENDNCNLTFDTLKLIFLFLFPSVRLRFKGDTQAYEHKHFQDVSLSIGRKKFIGFFMAVLSTILHQMDERRNQINEESNDSGYYEASNMS</sequence>
<keyword evidence="4" id="KW-1185">Reference proteome</keyword>
<dbReference type="AlphaFoldDB" id="A0A0C2MJQ0"/>